<dbReference type="Proteomes" id="UP000095192">
    <property type="component" value="Unassembled WGS sequence"/>
</dbReference>
<dbReference type="AlphaFoldDB" id="A0A1D3CTE9"/>
<dbReference type="PANTHER" id="PTHR48041">
    <property type="entry name" value="ABC TRANSPORTER G FAMILY MEMBER 28"/>
    <property type="match status" value="1"/>
</dbReference>
<keyword evidence="7 9" id="KW-0472">Membrane</keyword>
<reference evidence="11 12" key="1">
    <citation type="journal article" date="2016" name="BMC Genomics">
        <title>Comparative genomics reveals Cyclospora cayetanensis possesses coccidia-like metabolism and invasion components but unique surface antigens.</title>
        <authorList>
            <person name="Liu S."/>
            <person name="Wang L."/>
            <person name="Zheng H."/>
            <person name="Xu Z."/>
            <person name="Roellig D.M."/>
            <person name="Li N."/>
            <person name="Frace M.A."/>
            <person name="Tang K."/>
            <person name="Arrowood M.J."/>
            <person name="Moss D.M."/>
            <person name="Zhang L."/>
            <person name="Feng Y."/>
            <person name="Xiao L."/>
        </authorList>
    </citation>
    <scope>NUCLEOTIDE SEQUENCE [LARGE SCALE GENOMIC DNA]</scope>
    <source>
        <strain evidence="11 12">CHN_HEN01</strain>
    </source>
</reference>
<evidence type="ECO:0000256" key="4">
    <source>
        <dbReference type="ARBA" id="ARBA00022741"/>
    </source>
</evidence>
<evidence type="ECO:0000313" key="12">
    <source>
        <dbReference type="Proteomes" id="UP000095192"/>
    </source>
</evidence>
<feature type="region of interest" description="Disordered" evidence="8">
    <location>
        <begin position="1"/>
        <end position="82"/>
    </location>
</feature>
<dbReference type="InterPro" id="IPR017871">
    <property type="entry name" value="ABC_transporter-like_CS"/>
</dbReference>
<proteinExistence type="predicted"/>
<evidence type="ECO:0000256" key="9">
    <source>
        <dbReference type="SAM" id="Phobius"/>
    </source>
</evidence>
<accession>A0A1D3CTE9</accession>
<feature type="domain" description="ABC transporter" evidence="10">
    <location>
        <begin position="138"/>
        <end position="383"/>
    </location>
</feature>
<keyword evidence="5" id="KW-0067">ATP-binding</keyword>
<dbReference type="InterPro" id="IPR003439">
    <property type="entry name" value="ABC_transporter-like_ATP-bd"/>
</dbReference>
<evidence type="ECO:0000256" key="3">
    <source>
        <dbReference type="ARBA" id="ARBA00022692"/>
    </source>
</evidence>
<feature type="transmembrane region" description="Helical" evidence="9">
    <location>
        <begin position="618"/>
        <end position="649"/>
    </location>
</feature>
<protein>
    <submittedName>
        <fullName evidence="11">ABC transporter</fullName>
    </submittedName>
</protein>
<dbReference type="SMART" id="SM00382">
    <property type="entry name" value="AAA"/>
    <property type="match status" value="1"/>
</dbReference>
<dbReference type="InterPro" id="IPR027417">
    <property type="entry name" value="P-loop_NTPase"/>
</dbReference>
<dbReference type="InterPro" id="IPR003593">
    <property type="entry name" value="AAA+_ATPase"/>
</dbReference>
<evidence type="ECO:0000313" key="11">
    <source>
        <dbReference type="EMBL" id="OEH74473.1"/>
    </source>
</evidence>
<dbReference type="InterPro" id="IPR050352">
    <property type="entry name" value="ABCG_transporters"/>
</dbReference>
<dbReference type="VEuPathDB" id="ToxoDB:LOC34617530"/>
<keyword evidence="2" id="KW-0813">Transport</keyword>
<keyword evidence="4" id="KW-0547">Nucleotide-binding</keyword>
<dbReference type="GO" id="GO:0005886">
    <property type="term" value="C:plasma membrane"/>
    <property type="evidence" value="ECO:0007669"/>
    <property type="project" value="TreeGrafter"/>
</dbReference>
<evidence type="ECO:0000256" key="7">
    <source>
        <dbReference type="ARBA" id="ARBA00023136"/>
    </source>
</evidence>
<sequence length="742" mass="81188">MFESKGANMCTQDPHTTGSNPPSPCALQDGHLGAHGAPLLPTRDPSASQLRSKNEVPPREHSGKTGSQDLQPPPFGNPCSLTIPNDITAGSAQAYNNSAVQPVVLRCKDLTYSVALPQESRCTTRMCRKWCASRKVAGNRSNVDSGLTQMPRKNILNLEGLEVFNPGDCVALMGSSGAGKSTLLNCLSGRITTGVDGEVELGGVHCTPQLCKSVSCFIQQEDLIYGYLTVEEHLYFQARLRLPRGTTKDEARRSTTSLLESFGLAHISKSFIGGPQGASRGSISGGEKKRLCVASELLSKPSVIFADEPTSGLDSFMAKAVCDQLYALAAVGCTVVCTIHQPSSSCFALFNKVLLLGEGRVIYYGDRLAAVSWLEHMGCKPCRVDENPAEYIVKATALEGLDSTAKTKRLHEWAQAWKADGDKFLRNWVILLRCTRLSQDVICCLQHGAFQTVEVEGFDRSKQRSGSLEQECLRPPEVSEKGGVADRMDAISNASIDPHDVLHAISSIETARDLKRGRRISPFTEALILTRRALLLRWRDPGTSYVRLASTLVTALLPSFIYFQMGWSLSDAWNRVSACYQIILTQSLACLLAVASLFPQARPVAQREFESGAIRMWVLFIGISTSDTLLFLVFPIIFHTIAFWIMGLASTAAKFFSSLCVLLLAVLSLQSFGYFISALVHDALSPFRYALADFSLTIIENEHFVGEEGQRVLGDDFLEKTFGIKRDTFYSNLWALAALIIL</sequence>
<dbReference type="Pfam" id="PF01061">
    <property type="entry name" value="ABC2_membrane"/>
    <property type="match status" value="1"/>
</dbReference>
<dbReference type="InParanoid" id="A0A1D3CTE9"/>
<evidence type="ECO:0000259" key="10">
    <source>
        <dbReference type="PROSITE" id="PS50893"/>
    </source>
</evidence>
<comment type="subcellular location">
    <subcellularLocation>
        <location evidence="1">Membrane</location>
        <topology evidence="1">Multi-pass membrane protein</topology>
    </subcellularLocation>
</comment>
<dbReference type="GO" id="GO:0016887">
    <property type="term" value="F:ATP hydrolysis activity"/>
    <property type="evidence" value="ECO:0007669"/>
    <property type="project" value="InterPro"/>
</dbReference>
<dbReference type="PANTHER" id="PTHR48041:SF139">
    <property type="entry name" value="PROTEIN SCARLET"/>
    <property type="match status" value="1"/>
</dbReference>
<feature type="compositionally biased region" description="Polar residues" evidence="8">
    <location>
        <begin position="9"/>
        <end position="20"/>
    </location>
</feature>
<evidence type="ECO:0000256" key="6">
    <source>
        <dbReference type="ARBA" id="ARBA00022989"/>
    </source>
</evidence>
<keyword evidence="6 9" id="KW-1133">Transmembrane helix</keyword>
<gene>
    <name evidence="11" type="ORF">cyc_00337</name>
</gene>
<name>A0A1D3CTE9_9EIME</name>
<dbReference type="PROSITE" id="PS50893">
    <property type="entry name" value="ABC_TRANSPORTER_2"/>
    <property type="match status" value="1"/>
</dbReference>
<dbReference type="EMBL" id="JROU02002034">
    <property type="protein sequence ID" value="OEH74473.1"/>
    <property type="molecule type" value="Genomic_DNA"/>
</dbReference>
<dbReference type="Pfam" id="PF00005">
    <property type="entry name" value="ABC_tran"/>
    <property type="match status" value="1"/>
</dbReference>
<keyword evidence="3 9" id="KW-0812">Transmembrane</keyword>
<keyword evidence="12" id="KW-1185">Reference proteome</keyword>
<dbReference type="SUPFAM" id="SSF52540">
    <property type="entry name" value="P-loop containing nucleoside triphosphate hydrolases"/>
    <property type="match status" value="1"/>
</dbReference>
<dbReference type="Gene3D" id="3.40.50.300">
    <property type="entry name" value="P-loop containing nucleotide triphosphate hydrolases"/>
    <property type="match status" value="1"/>
</dbReference>
<dbReference type="VEuPathDB" id="ToxoDB:cyc_00337"/>
<dbReference type="GO" id="GO:0140359">
    <property type="term" value="F:ABC-type transporter activity"/>
    <property type="evidence" value="ECO:0007669"/>
    <property type="project" value="InterPro"/>
</dbReference>
<evidence type="ECO:0000256" key="2">
    <source>
        <dbReference type="ARBA" id="ARBA00022448"/>
    </source>
</evidence>
<dbReference type="GO" id="GO:0005524">
    <property type="term" value="F:ATP binding"/>
    <property type="evidence" value="ECO:0007669"/>
    <property type="project" value="UniProtKB-KW"/>
</dbReference>
<dbReference type="InterPro" id="IPR013525">
    <property type="entry name" value="ABC2_TM"/>
</dbReference>
<feature type="compositionally biased region" description="Basic and acidic residues" evidence="8">
    <location>
        <begin position="52"/>
        <end position="63"/>
    </location>
</feature>
<dbReference type="PROSITE" id="PS00211">
    <property type="entry name" value="ABC_TRANSPORTER_1"/>
    <property type="match status" value="1"/>
</dbReference>
<evidence type="ECO:0000256" key="1">
    <source>
        <dbReference type="ARBA" id="ARBA00004141"/>
    </source>
</evidence>
<organism evidence="11 12">
    <name type="scientific">Cyclospora cayetanensis</name>
    <dbReference type="NCBI Taxonomy" id="88456"/>
    <lineage>
        <taxon>Eukaryota</taxon>
        <taxon>Sar</taxon>
        <taxon>Alveolata</taxon>
        <taxon>Apicomplexa</taxon>
        <taxon>Conoidasida</taxon>
        <taxon>Coccidia</taxon>
        <taxon>Eucoccidiorida</taxon>
        <taxon>Eimeriorina</taxon>
        <taxon>Eimeriidae</taxon>
        <taxon>Cyclospora</taxon>
    </lineage>
</organism>
<feature type="transmembrane region" description="Helical" evidence="9">
    <location>
        <begin position="545"/>
        <end position="563"/>
    </location>
</feature>
<feature type="transmembrane region" description="Helical" evidence="9">
    <location>
        <begin position="655"/>
        <end position="680"/>
    </location>
</feature>
<evidence type="ECO:0000256" key="8">
    <source>
        <dbReference type="SAM" id="MobiDB-lite"/>
    </source>
</evidence>
<evidence type="ECO:0000256" key="5">
    <source>
        <dbReference type="ARBA" id="ARBA00022840"/>
    </source>
</evidence>
<comment type="caution">
    <text evidence="11">The sequence shown here is derived from an EMBL/GenBank/DDBJ whole genome shotgun (WGS) entry which is preliminary data.</text>
</comment>
<feature type="transmembrane region" description="Helical" evidence="9">
    <location>
        <begin position="575"/>
        <end position="598"/>
    </location>
</feature>